<dbReference type="SUPFAM" id="SSF47240">
    <property type="entry name" value="Ferritin-like"/>
    <property type="match status" value="1"/>
</dbReference>
<sequence length="198" mass="20563">MQNDLSNILNDPARRGFMRQASVLSLGALAAVSLAHTNPAAAAAMKAGISKSDHDDVAVLNTALALEYQAIAAYQVGAESNLLQKPVLAVAVKFQGHHRAHADVLSATVKKLGGTPVEALAANGYGFPVEKLKNQADVLRFAAGLEHGAALAYLGAVPVFHNRELAKAAASILGDETMHWSVLLNALGEDPVPAAFIG</sequence>
<evidence type="ECO:0000313" key="1">
    <source>
        <dbReference type="EMBL" id="GEP29481.1"/>
    </source>
</evidence>
<dbReference type="Pfam" id="PF13668">
    <property type="entry name" value="Ferritin_2"/>
    <property type="match status" value="1"/>
</dbReference>
<proteinExistence type="predicted"/>
<evidence type="ECO:0000313" key="2">
    <source>
        <dbReference type="Proteomes" id="UP000321337"/>
    </source>
</evidence>
<comment type="caution">
    <text evidence="1">The sequence shown here is derived from an EMBL/GenBank/DDBJ whole genome shotgun (WGS) entry which is preliminary data.</text>
</comment>
<name>A0A512L5P7_9PROT</name>
<dbReference type="InterPro" id="IPR012347">
    <property type="entry name" value="Ferritin-like"/>
</dbReference>
<dbReference type="AlphaFoldDB" id="A0A512L5P7"/>
<dbReference type="PROSITE" id="PS51318">
    <property type="entry name" value="TAT"/>
    <property type="match status" value="1"/>
</dbReference>
<gene>
    <name evidence="1" type="ORF">TPL01_06190</name>
</gene>
<dbReference type="InterPro" id="IPR006311">
    <property type="entry name" value="TAT_signal"/>
</dbReference>
<dbReference type="EMBL" id="BKAD01000005">
    <property type="protein sequence ID" value="GEP29481.1"/>
    <property type="molecule type" value="Genomic_DNA"/>
</dbReference>
<dbReference type="Gene3D" id="1.20.1260.10">
    <property type="match status" value="1"/>
</dbReference>
<dbReference type="Proteomes" id="UP000321337">
    <property type="component" value="Unassembled WGS sequence"/>
</dbReference>
<dbReference type="CDD" id="cd00657">
    <property type="entry name" value="Ferritin_like"/>
    <property type="match status" value="1"/>
</dbReference>
<organism evidence="1 2">
    <name type="scientific">Sulfuriferula plumbiphila</name>
    <dbReference type="NCBI Taxonomy" id="171865"/>
    <lineage>
        <taxon>Bacteria</taxon>
        <taxon>Pseudomonadati</taxon>
        <taxon>Pseudomonadota</taxon>
        <taxon>Betaproteobacteria</taxon>
        <taxon>Nitrosomonadales</taxon>
        <taxon>Sulfuricellaceae</taxon>
        <taxon>Sulfuriferula</taxon>
    </lineage>
</organism>
<protein>
    <submittedName>
        <fullName evidence="1">Exported protein</fullName>
    </submittedName>
</protein>
<keyword evidence="2" id="KW-1185">Reference proteome</keyword>
<dbReference type="RefSeq" id="WP_147070667.1">
    <property type="nucleotide sequence ID" value="NZ_AP021884.1"/>
</dbReference>
<accession>A0A512L5P7</accession>
<dbReference type="InterPro" id="IPR009078">
    <property type="entry name" value="Ferritin-like_SF"/>
</dbReference>
<reference evidence="1 2" key="1">
    <citation type="submission" date="2019-07" db="EMBL/GenBank/DDBJ databases">
        <title>Whole genome shotgun sequence of Thiobacillus plumbophilus NBRC 107929.</title>
        <authorList>
            <person name="Hosoyama A."/>
            <person name="Uohara A."/>
            <person name="Ohji S."/>
            <person name="Ichikawa N."/>
        </authorList>
    </citation>
    <scope>NUCLEOTIDE SEQUENCE [LARGE SCALE GENOMIC DNA]</scope>
    <source>
        <strain evidence="1 2">NBRC 107929</strain>
    </source>
</reference>
<dbReference type="OrthoDB" id="7571942at2"/>